<dbReference type="InterPro" id="IPR029044">
    <property type="entry name" value="Nucleotide-diphossugar_trans"/>
</dbReference>
<keyword evidence="2" id="KW-0808">Transferase</keyword>
<dbReference type="Proteomes" id="UP000034316">
    <property type="component" value="Unassembled WGS sequence"/>
</dbReference>
<proteinExistence type="predicted"/>
<comment type="caution">
    <text evidence="2">The sequence shown here is derived from an EMBL/GenBank/DDBJ whole genome shotgun (WGS) entry which is preliminary data.</text>
</comment>
<gene>
    <name evidence="2" type="ORF">UR93_C0022G0005</name>
</gene>
<dbReference type="InterPro" id="IPR001173">
    <property type="entry name" value="Glyco_trans_2-like"/>
</dbReference>
<feature type="domain" description="Glycosyltransferase 2-like" evidence="1">
    <location>
        <begin position="5"/>
        <end position="167"/>
    </location>
</feature>
<evidence type="ECO:0000313" key="3">
    <source>
        <dbReference type="Proteomes" id="UP000034316"/>
    </source>
</evidence>
<reference evidence="2 3" key="1">
    <citation type="journal article" date="2015" name="Nature">
        <title>rRNA introns, odd ribosomes, and small enigmatic genomes across a large radiation of phyla.</title>
        <authorList>
            <person name="Brown C.T."/>
            <person name="Hug L.A."/>
            <person name="Thomas B.C."/>
            <person name="Sharon I."/>
            <person name="Castelle C.J."/>
            <person name="Singh A."/>
            <person name="Wilkins M.J."/>
            <person name="Williams K.H."/>
            <person name="Banfield J.F."/>
        </authorList>
    </citation>
    <scope>NUCLEOTIDE SEQUENCE [LARGE SCALE GENOMIC DNA]</scope>
</reference>
<evidence type="ECO:0000259" key="1">
    <source>
        <dbReference type="Pfam" id="PF00535"/>
    </source>
</evidence>
<evidence type="ECO:0000313" key="2">
    <source>
        <dbReference type="EMBL" id="KKP88090.1"/>
    </source>
</evidence>
<dbReference type="PANTHER" id="PTHR48090">
    <property type="entry name" value="UNDECAPRENYL-PHOSPHATE 4-DEOXY-4-FORMAMIDO-L-ARABINOSE TRANSFERASE-RELATED"/>
    <property type="match status" value="1"/>
</dbReference>
<organism evidence="2 3">
    <name type="scientific">Berkelbacteria bacterium GW2011_GWA2_35_9</name>
    <dbReference type="NCBI Taxonomy" id="1618333"/>
    <lineage>
        <taxon>Bacteria</taxon>
        <taxon>Candidatus Berkelbacteria</taxon>
    </lineage>
</organism>
<dbReference type="EMBL" id="LBRB01000022">
    <property type="protein sequence ID" value="KKP88090.1"/>
    <property type="molecule type" value="Genomic_DNA"/>
</dbReference>
<name>A0A0G0FL34_9BACT</name>
<dbReference type="GO" id="GO:0016740">
    <property type="term" value="F:transferase activity"/>
    <property type="evidence" value="ECO:0007669"/>
    <property type="project" value="UniProtKB-KW"/>
</dbReference>
<dbReference type="InterPro" id="IPR050256">
    <property type="entry name" value="Glycosyltransferase_2"/>
</dbReference>
<dbReference type="Gene3D" id="3.90.550.10">
    <property type="entry name" value="Spore Coat Polysaccharide Biosynthesis Protein SpsA, Chain A"/>
    <property type="match status" value="1"/>
</dbReference>
<sequence>MKLAIVLPAYNEEKILRSVLESLPKKLTGIKKIYTIVTDDGSKDKTYAVAKKYATVALRHKINLGAGSATITGIRYATRKLNTDIVITMDSDGQHDPKNISALIKPIVNKKYDVVIGSRMLDSKGMPPIKIFTNKFANFITFIFSGIWASDTQTGFRAYSRKALRKIKLRTTGYEYCTEVFAELKRNNLKFIEVPVKVIYSDYSKAKGQPIANSINVLIKLINRNLTKL</sequence>
<dbReference type="AlphaFoldDB" id="A0A0G0FL34"/>
<dbReference type="PANTHER" id="PTHR48090:SF7">
    <property type="entry name" value="RFBJ PROTEIN"/>
    <property type="match status" value="1"/>
</dbReference>
<dbReference type="CDD" id="cd04179">
    <property type="entry name" value="DPM_DPG-synthase_like"/>
    <property type="match status" value="1"/>
</dbReference>
<protein>
    <submittedName>
        <fullName evidence="2">Glycosyl transferase family 2</fullName>
    </submittedName>
</protein>
<accession>A0A0G0FL34</accession>
<dbReference type="STRING" id="1618333.UR93_C0022G0005"/>
<dbReference type="Pfam" id="PF00535">
    <property type="entry name" value="Glycos_transf_2"/>
    <property type="match status" value="1"/>
</dbReference>
<dbReference type="SUPFAM" id="SSF53448">
    <property type="entry name" value="Nucleotide-diphospho-sugar transferases"/>
    <property type="match status" value="1"/>
</dbReference>